<evidence type="ECO:0008006" key="4">
    <source>
        <dbReference type="Google" id="ProtNLM"/>
    </source>
</evidence>
<keyword evidence="1" id="KW-0812">Transmembrane</keyword>
<evidence type="ECO:0000256" key="1">
    <source>
        <dbReference type="SAM" id="Phobius"/>
    </source>
</evidence>
<sequence>MHKSPKTPDVPPKSGTASLRIIMSLALAASAGVIWWSGGGANSFSLAGNGSPSLETRVAALTSELTQLKAETARLRDRQNDASGELIQLRASLTSTETGLATLRTAADETEARRRDTADKIEQDLALLKRQAIRLRAAQEDTSTELSGLRAAAATSEMGIEQLRTSTSEIRQQVARIETAREATSSISRMHKHRVRRVARTAGTEPQQVQPFMMQWPGVVPAGRN</sequence>
<organism evidence="2 3">
    <name type="scientific">Bradyrhizobium aeschynomenes</name>
    <dbReference type="NCBI Taxonomy" id="2734909"/>
    <lineage>
        <taxon>Bacteria</taxon>
        <taxon>Pseudomonadati</taxon>
        <taxon>Pseudomonadota</taxon>
        <taxon>Alphaproteobacteria</taxon>
        <taxon>Hyphomicrobiales</taxon>
        <taxon>Nitrobacteraceae</taxon>
        <taxon>Bradyrhizobium</taxon>
    </lineage>
</organism>
<keyword evidence="3" id="KW-1185">Reference proteome</keyword>
<reference evidence="2" key="1">
    <citation type="submission" date="2020-05" db="EMBL/GenBank/DDBJ databases">
        <title>Nod-independent and nitrogen-fixing Bradyrhizobium aeschynomene sp. nov. isolated from nodules of Aeschynomene indica.</title>
        <authorList>
            <person name="Zhang Z."/>
        </authorList>
    </citation>
    <scope>NUCLEOTIDE SEQUENCE</scope>
    <source>
        <strain evidence="2">83012</strain>
    </source>
</reference>
<feature type="transmembrane region" description="Helical" evidence="1">
    <location>
        <begin position="21"/>
        <end position="38"/>
    </location>
</feature>
<comment type="caution">
    <text evidence="2">The sequence shown here is derived from an EMBL/GenBank/DDBJ whole genome shotgun (WGS) entry which is preliminary data.</text>
</comment>
<dbReference type="Proteomes" id="UP000886476">
    <property type="component" value="Unassembled WGS sequence"/>
</dbReference>
<protein>
    <recommendedName>
        <fullName evidence="4">Chromosome partition protein Smc</fullName>
    </recommendedName>
</protein>
<dbReference type="EMBL" id="JABFDN010000005">
    <property type="protein sequence ID" value="NPU66746.1"/>
    <property type="molecule type" value="Genomic_DNA"/>
</dbReference>
<accession>A0ABX2CEV3</accession>
<gene>
    <name evidence="2" type="ORF">HL667_17220</name>
</gene>
<keyword evidence="1" id="KW-1133">Transmembrane helix</keyword>
<evidence type="ECO:0000313" key="3">
    <source>
        <dbReference type="Proteomes" id="UP000886476"/>
    </source>
</evidence>
<dbReference type="Gene3D" id="1.10.287.1490">
    <property type="match status" value="1"/>
</dbReference>
<proteinExistence type="predicted"/>
<name>A0ABX2CEV3_9BRAD</name>
<evidence type="ECO:0000313" key="2">
    <source>
        <dbReference type="EMBL" id="NPU66746.1"/>
    </source>
</evidence>
<dbReference type="RefSeq" id="WP_172111834.1">
    <property type="nucleotide sequence ID" value="NZ_JABFDM010000002.1"/>
</dbReference>
<keyword evidence="1" id="KW-0472">Membrane</keyword>